<keyword evidence="2" id="KW-0575">Peroxidase</keyword>
<dbReference type="SUPFAM" id="SSF52833">
    <property type="entry name" value="Thioredoxin-like"/>
    <property type="match status" value="1"/>
</dbReference>
<dbReference type="Pfam" id="PF00255">
    <property type="entry name" value="GSHPx"/>
    <property type="match status" value="1"/>
</dbReference>
<dbReference type="EMBL" id="OC856559">
    <property type="protein sequence ID" value="CAD7623934.1"/>
    <property type="molecule type" value="Genomic_DNA"/>
</dbReference>
<dbReference type="InterPro" id="IPR000889">
    <property type="entry name" value="Glutathione_peroxidase"/>
</dbReference>
<dbReference type="Proteomes" id="UP000759131">
    <property type="component" value="Unassembled WGS sequence"/>
</dbReference>
<reference evidence="5" key="1">
    <citation type="submission" date="2020-11" db="EMBL/GenBank/DDBJ databases">
        <authorList>
            <person name="Tran Van P."/>
        </authorList>
    </citation>
    <scope>NUCLEOTIDE SEQUENCE</scope>
</reference>
<evidence type="ECO:0000256" key="1">
    <source>
        <dbReference type="ARBA" id="ARBA00006926"/>
    </source>
</evidence>
<evidence type="ECO:0000313" key="6">
    <source>
        <dbReference type="Proteomes" id="UP000759131"/>
    </source>
</evidence>
<dbReference type="GO" id="GO:0006979">
    <property type="term" value="P:response to oxidative stress"/>
    <property type="evidence" value="ECO:0007669"/>
    <property type="project" value="InterPro"/>
</dbReference>
<keyword evidence="3" id="KW-0560">Oxidoreductase</keyword>
<keyword evidence="4" id="KW-0732">Signal</keyword>
<feature type="non-terminal residue" evidence="5">
    <location>
        <position position="223"/>
    </location>
</feature>
<name>A0A7R9PWW1_9ACAR</name>
<dbReference type="PROSITE" id="PS00763">
    <property type="entry name" value="GLUTATHIONE_PEROXID_2"/>
    <property type="match status" value="1"/>
</dbReference>
<dbReference type="InterPro" id="IPR036249">
    <property type="entry name" value="Thioredoxin-like_sf"/>
</dbReference>
<dbReference type="PANTHER" id="PTHR11592">
    <property type="entry name" value="GLUTATHIONE PEROXIDASE"/>
    <property type="match status" value="1"/>
</dbReference>
<accession>A0A7R9PWW1</accession>
<sequence>MRSYVWPLLVAAFMAGADGQYLTKAERKLKVNSLDCFHTYNESIYEYEFETIDGQRNVSLGDYRNHTLLILNALKQQFSNKLFEIIAFPCNQFGMQEPGGSGAEILNGIKYVRPGNGFEPNFLFSKKIDVNGDKEHPIYSYLKRSCPSTQTEFSGRDRLFYDKLHVRDVRWNWEKFLIHPTSGQPIRRYDASLEPHNIATDIAKIALNRTTTGPINNAIQTRL</sequence>
<dbReference type="OrthoDB" id="446890at2759"/>
<dbReference type="EMBL" id="CAJPIZ010001984">
    <property type="protein sequence ID" value="CAG2104364.1"/>
    <property type="molecule type" value="Genomic_DNA"/>
</dbReference>
<dbReference type="Gene3D" id="3.40.30.10">
    <property type="entry name" value="Glutaredoxin"/>
    <property type="match status" value="1"/>
</dbReference>
<dbReference type="PANTHER" id="PTHR11592:SF78">
    <property type="entry name" value="GLUTATHIONE PEROXIDASE"/>
    <property type="match status" value="1"/>
</dbReference>
<keyword evidence="6" id="KW-1185">Reference proteome</keyword>
<protein>
    <recommendedName>
        <fullName evidence="7">Glutathione peroxidase</fullName>
    </recommendedName>
</protein>
<feature type="signal peptide" evidence="4">
    <location>
        <begin position="1"/>
        <end position="19"/>
    </location>
</feature>
<organism evidence="5">
    <name type="scientific">Medioppia subpectinata</name>
    <dbReference type="NCBI Taxonomy" id="1979941"/>
    <lineage>
        <taxon>Eukaryota</taxon>
        <taxon>Metazoa</taxon>
        <taxon>Ecdysozoa</taxon>
        <taxon>Arthropoda</taxon>
        <taxon>Chelicerata</taxon>
        <taxon>Arachnida</taxon>
        <taxon>Acari</taxon>
        <taxon>Acariformes</taxon>
        <taxon>Sarcoptiformes</taxon>
        <taxon>Oribatida</taxon>
        <taxon>Brachypylina</taxon>
        <taxon>Oppioidea</taxon>
        <taxon>Oppiidae</taxon>
        <taxon>Medioppia</taxon>
    </lineage>
</organism>
<proteinExistence type="inferred from homology"/>
<evidence type="ECO:0008006" key="7">
    <source>
        <dbReference type="Google" id="ProtNLM"/>
    </source>
</evidence>
<feature type="chain" id="PRO_5036403719" description="Glutathione peroxidase" evidence="4">
    <location>
        <begin position="20"/>
        <end position="223"/>
    </location>
</feature>
<evidence type="ECO:0000256" key="4">
    <source>
        <dbReference type="SAM" id="SignalP"/>
    </source>
</evidence>
<dbReference type="AlphaFoldDB" id="A0A7R9PWW1"/>
<dbReference type="PROSITE" id="PS51355">
    <property type="entry name" value="GLUTATHIONE_PEROXID_3"/>
    <property type="match status" value="1"/>
</dbReference>
<evidence type="ECO:0000313" key="5">
    <source>
        <dbReference type="EMBL" id="CAD7623934.1"/>
    </source>
</evidence>
<dbReference type="InterPro" id="IPR029760">
    <property type="entry name" value="GPX_CS"/>
</dbReference>
<dbReference type="GO" id="GO:0004601">
    <property type="term" value="F:peroxidase activity"/>
    <property type="evidence" value="ECO:0007669"/>
    <property type="project" value="UniProtKB-KW"/>
</dbReference>
<comment type="similarity">
    <text evidence="1">Belongs to the glutathione peroxidase family.</text>
</comment>
<evidence type="ECO:0000256" key="2">
    <source>
        <dbReference type="ARBA" id="ARBA00022559"/>
    </source>
</evidence>
<evidence type="ECO:0000256" key="3">
    <source>
        <dbReference type="ARBA" id="ARBA00023002"/>
    </source>
</evidence>
<gene>
    <name evidence="5" type="ORF">OSB1V03_LOCUS4381</name>
</gene>